<keyword evidence="3" id="KW-1185">Reference proteome</keyword>
<dbReference type="EMBL" id="MU826350">
    <property type="protein sequence ID" value="KAJ7381465.1"/>
    <property type="molecule type" value="Genomic_DNA"/>
</dbReference>
<dbReference type="AlphaFoldDB" id="A0A9X0CZN4"/>
<accession>A0A9X0CZN4</accession>
<sequence>MIVDWHTKRSFLKLVFKKLYKNSGREQGTLRYFREKLQRRNVTLDVKHYEDCEQLFMSVGKCFTIEALIHFFGMENKDGRIIKNRPLYHNLDVGDNKKVYFDSVLDKFIDEFHLLPSPSLVAEDDISCPDDQDFVENYSLCLLKYYFILLDFKDAVREGDGLRLTMLHKLLVPYFKSLPGYNTYGIEMLINVV</sequence>
<feature type="domain" description="DUF6589" evidence="1">
    <location>
        <begin position="5"/>
        <end position="189"/>
    </location>
</feature>
<dbReference type="OrthoDB" id="5976369at2759"/>
<dbReference type="Proteomes" id="UP001163046">
    <property type="component" value="Unassembled WGS sequence"/>
</dbReference>
<name>A0A9X0CZN4_9CNID</name>
<evidence type="ECO:0000259" key="1">
    <source>
        <dbReference type="Pfam" id="PF20231"/>
    </source>
</evidence>
<dbReference type="InterPro" id="IPR046496">
    <property type="entry name" value="DUF6589"/>
</dbReference>
<protein>
    <recommendedName>
        <fullName evidence="1">DUF6589 domain-containing protein</fullName>
    </recommendedName>
</protein>
<gene>
    <name evidence="2" type="ORF">OS493_001603</name>
</gene>
<comment type="caution">
    <text evidence="2">The sequence shown here is derived from an EMBL/GenBank/DDBJ whole genome shotgun (WGS) entry which is preliminary data.</text>
</comment>
<dbReference type="Pfam" id="PF20231">
    <property type="entry name" value="DUF6589"/>
    <property type="match status" value="1"/>
</dbReference>
<evidence type="ECO:0000313" key="3">
    <source>
        <dbReference type="Proteomes" id="UP001163046"/>
    </source>
</evidence>
<evidence type="ECO:0000313" key="2">
    <source>
        <dbReference type="EMBL" id="KAJ7381465.1"/>
    </source>
</evidence>
<organism evidence="2 3">
    <name type="scientific">Desmophyllum pertusum</name>
    <dbReference type="NCBI Taxonomy" id="174260"/>
    <lineage>
        <taxon>Eukaryota</taxon>
        <taxon>Metazoa</taxon>
        <taxon>Cnidaria</taxon>
        <taxon>Anthozoa</taxon>
        <taxon>Hexacorallia</taxon>
        <taxon>Scleractinia</taxon>
        <taxon>Caryophylliina</taxon>
        <taxon>Caryophylliidae</taxon>
        <taxon>Desmophyllum</taxon>
    </lineage>
</organism>
<proteinExistence type="predicted"/>
<reference evidence="2" key="1">
    <citation type="submission" date="2023-01" db="EMBL/GenBank/DDBJ databases">
        <title>Genome assembly of the deep-sea coral Lophelia pertusa.</title>
        <authorList>
            <person name="Herrera S."/>
            <person name="Cordes E."/>
        </authorList>
    </citation>
    <scope>NUCLEOTIDE SEQUENCE</scope>
    <source>
        <strain evidence="2">USNM1676648</strain>
        <tissue evidence="2">Polyp</tissue>
    </source>
</reference>